<reference evidence="2" key="1">
    <citation type="journal article" date="2014" name="Front. Microbiol.">
        <title>High frequency of phylogenetically diverse reductive dehalogenase-homologous genes in deep subseafloor sedimentary metagenomes.</title>
        <authorList>
            <person name="Kawai M."/>
            <person name="Futagami T."/>
            <person name="Toyoda A."/>
            <person name="Takaki Y."/>
            <person name="Nishi S."/>
            <person name="Hori S."/>
            <person name="Arai W."/>
            <person name="Tsubouchi T."/>
            <person name="Morono Y."/>
            <person name="Uchiyama I."/>
            <person name="Ito T."/>
            <person name="Fujiyama A."/>
            <person name="Inagaki F."/>
            <person name="Takami H."/>
        </authorList>
    </citation>
    <scope>NUCLEOTIDE SEQUENCE</scope>
    <source>
        <strain evidence="2">Expedition CK06-06</strain>
    </source>
</reference>
<organism evidence="2">
    <name type="scientific">marine sediment metagenome</name>
    <dbReference type="NCBI Taxonomy" id="412755"/>
    <lineage>
        <taxon>unclassified sequences</taxon>
        <taxon>metagenomes</taxon>
        <taxon>ecological metagenomes</taxon>
    </lineage>
</organism>
<evidence type="ECO:0000256" key="1">
    <source>
        <dbReference type="SAM" id="MobiDB-lite"/>
    </source>
</evidence>
<proteinExistence type="predicted"/>
<comment type="caution">
    <text evidence="2">The sequence shown here is derived from an EMBL/GenBank/DDBJ whole genome shotgun (WGS) entry which is preliminary data.</text>
</comment>
<sequence length="147" mass="16361">MINEIYAAKSMDEGKKYMIARKLKEIRKIARARREVVGEIYEGKGLFGKLRDSYSKSQLESMVSGFERDALEQGINTEYGIKEYVGRKLKEVAKKCGYEGSGESKGDAKKKPGKKGRKQKKGSAKKPKKGSKKKGNSKKSSKGKSSD</sequence>
<dbReference type="AlphaFoldDB" id="X0W1L1"/>
<name>X0W1L1_9ZZZZ</name>
<dbReference type="EMBL" id="BARS01030662">
    <property type="protein sequence ID" value="GAG24430.1"/>
    <property type="molecule type" value="Genomic_DNA"/>
</dbReference>
<evidence type="ECO:0000313" key="2">
    <source>
        <dbReference type="EMBL" id="GAG24430.1"/>
    </source>
</evidence>
<feature type="compositionally biased region" description="Basic and acidic residues" evidence="1">
    <location>
        <begin position="96"/>
        <end position="110"/>
    </location>
</feature>
<accession>X0W1L1</accession>
<protein>
    <submittedName>
        <fullName evidence="2">Uncharacterized protein</fullName>
    </submittedName>
</protein>
<feature type="region of interest" description="Disordered" evidence="1">
    <location>
        <begin position="96"/>
        <end position="147"/>
    </location>
</feature>
<gene>
    <name evidence="2" type="ORF">S01H1_47805</name>
</gene>
<feature type="compositionally biased region" description="Basic residues" evidence="1">
    <location>
        <begin position="111"/>
        <end position="147"/>
    </location>
</feature>